<accession>A0A919VHJ7</accession>
<dbReference type="PANTHER" id="PTHR40038">
    <property type="entry name" value="MEMBRANE-ASSOCIATED PROTEIN TCAA"/>
    <property type="match status" value="1"/>
</dbReference>
<protein>
    <recommendedName>
        <fullName evidence="6">Zinc-ribbon domain-containing protein</fullName>
    </recommendedName>
</protein>
<dbReference type="EMBL" id="BOPZ01000038">
    <property type="protein sequence ID" value="GIM30465.1"/>
    <property type="molecule type" value="Genomic_DNA"/>
</dbReference>
<feature type="transmembrane region" description="Helical" evidence="1">
    <location>
        <begin position="54"/>
        <end position="72"/>
    </location>
</feature>
<evidence type="ECO:0000259" key="2">
    <source>
        <dbReference type="Pfam" id="PF08332"/>
    </source>
</evidence>
<feature type="domain" description="Calcium/calmodulin-dependent protein kinase II association-domain" evidence="2">
    <location>
        <begin position="94"/>
        <end position="204"/>
    </location>
</feature>
<feature type="domain" description="Zinc-ribbon" evidence="3">
    <location>
        <begin position="3"/>
        <end position="24"/>
    </location>
</feature>
<dbReference type="AlphaFoldDB" id="A0A919VHJ7"/>
<sequence length="204" mass="22598">MKFCNKCGSEIEDDINICPSCGIPTQLSAPPIGSETPATNVTIPTQKITSKNRIINILLIASLVIIFAFLLYNSSTDSPKYALEKFITAINNEDINKAMSCVDPTYEKLYTASNKAMADFFGTPDLSAITDLFPRLLNLTEYNSDFQITINKVISEDIKDDTATIIALVTVNVRDSKGKVSNNDVETTFTLKKFDNGWRIIDIH</sequence>
<dbReference type="SUPFAM" id="SSF54427">
    <property type="entry name" value="NTF2-like"/>
    <property type="match status" value="1"/>
</dbReference>
<comment type="caution">
    <text evidence="4">The sequence shown here is derived from an EMBL/GenBank/DDBJ whole genome shotgun (WGS) entry which is preliminary data.</text>
</comment>
<keyword evidence="1" id="KW-1133">Transmembrane helix</keyword>
<evidence type="ECO:0000256" key="1">
    <source>
        <dbReference type="SAM" id="Phobius"/>
    </source>
</evidence>
<dbReference type="Proteomes" id="UP000679179">
    <property type="component" value="Unassembled WGS sequence"/>
</dbReference>
<keyword evidence="5" id="KW-1185">Reference proteome</keyword>
<organism evidence="4 5">
    <name type="scientific">Clostridium polyendosporum</name>
    <dbReference type="NCBI Taxonomy" id="69208"/>
    <lineage>
        <taxon>Bacteria</taxon>
        <taxon>Bacillati</taxon>
        <taxon>Bacillota</taxon>
        <taxon>Clostridia</taxon>
        <taxon>Eubacteriales</taxon>
        <taxon>Clostridiaceae</taxon>
        <taxon>Clostridium</taxon>
    </lineage>
</organism>
<dbReference type="GO" id="GO:0005516">
    <property type="term" value="F:calmodulin binding"/>
    <property type="evidence" value="ECO:0007669"/>
    <property type="project" value="InterPro"/>
</dbReference>
<dbReference type="RefSeq" id="WP_212905141.1">
    <property type="nucleotide sequence ID" value="NZ_BOPZ01000038.1"/>
</dbReference>
<dbReference type="GO" id="GO:0004683">
    <property type="term" value="F:calcium/calmodulin-dependent protein kinase activity"/>
    <property type="evidence" value="ECO:0007669"/>
    <property type="project" value="InterPro"/>
</dbReference>
<reference evidence="4" key="1">
    <citation type="submission" date="2021-03" db="EMBL/GenBank/DDBJ databases">
        <title>Taxonomic study of Clostridium polyendosporum from meadow-gley soil under rice.</title>
        <authorList>
            <person name="Kobayashi H."/>
            <person name="Tanizawa Y."/>
            <person name="Yagura M."/>
        </authorList>
    </citation>
    <scope>NUCLEOTIDE SEQUENCE</scope>
    <source>
        <strain evidence="4">JCM 30710</strain>
    </source>
</reference>
<dbReference type="Pfam" id="PF13240">
    <property type="entry name" value="Zn_Ribbon_1"/>
    <property type="match status" value="1"/>
</dbReference>
<dbReference type="Gene3D" id="3.10.450.50">
    <property type="match status" value="1"/>
</dbReference>
<dbReference type="InterPro" id="IPR013543">
    <property type="entry name" value="Ca/CaM-dep_prot_kinase-assoc"/>
</dbReference>
<dbReference type="InterPro" id="IPR032710">
    <property type="entry name" value="NTF2-like_dom_sf"/>
</dbReference>
<evidence type="ECO:0000259" key="3">
    <source>
        <dbReference type="Pfam" id="PF13240"/>
    </source>
</evidence>
<evidence type="ECO:0000313" key="4">
    <source>
        <dbReference type="EMBL" id="GIM30465.1"/>
    </source>
</evidence>
<keyword evidence="1" id="KW-0472">Membrane</keyword>
<dbReference type="Pfam" id="PF08332">
    <property type="entry name" value="CaMKII_AD"/>
    <property type="match status" value="1"/>
</dbReference>
<name>A0A919VHJ7_9CLOT</name>
<dbReference type="PANTHER" id="PTHR40038:SF1">
    <property type="entry name" value="MEMBRANE-ASSOCIATED PROTEIN TCAA"/>
    <property type="match status" value="1"/>
</dbReference>
<evidence type="ECO:0000313" key="5">
    <source>
        <dbReference type="Proteomes" id="UP000679179"/>
    </source>
</evidence>
<dbReference type="InterPro" id="IPR026870">
    <property type="entry name" value="Zinc_ribbon_dom"/>
</dbReference>
<gene>
    <name evidence="4" type="ORF">CPJCM30710_31310</name>
</gene>
<keyword evidence="1" id="KW-0812">Transmembrane</keyword>
<proteinExistence type="predicted"/>
<evidence type="ECO:0008006" key="6">
    <source>
        <dbReference type="Google" id="ProtNLM"/>
    </source>
</evidence>